<organism evidence="1 2">
    <name type="scientific">Necator americanus</name>
    <name type="common">Human hookworm</name>
    <dbReference type="NCBI Taxonomy" id="51031"/>
    <lineage>
        <taxon>Eukaryota</taxon>
        <taxon>Metazoa</taxon>
        <taxon>Ecdysozoa</taxon>
        <taxon>Nematoda</taxon>
        <taxon>Chromadorea</taxon>
        <taxon>Rhabditida</taxon>
        <taxon>Rhabditina</taxon>
        <taxon>Rhabditomorpha</taxon>
        <taxon>Strongyloidea</taxon>
        <taxon>Ancylostomatidae</taxon>
        <taxon>Bunostominae</taxon>
        <taxon>Necator</taxon>
    </lineage>
</organism>
<reference evidence="1 2" key="1">
    <citation type="submission" date="2023-08" db="EMBL/GenBank/DDBJ databases">
        <title>A Necator americanus chromosomal reference genome.</title>
        <authorList>
            <person name="Ilik V."/>
            <person name="Petrzelkova K.J."/>
            <person name="Pardy F."/>
            <person name="Fuh T."/>
            <person name="Niatou-Singa F.S."/>
            <person name="Gouil Q."/>
            <person name="Baker L."/>
            <person name="Ritchie M.E."/>
            <person name="Jex A.R."/>
            <person name="Gazzola D."/>
            <person name="Li H."/>
            <person name="Toshio Fujiwara R."/>
            <person name="Zhan B."/>
            <person name="Aroian R.V."/>
            <person name="Pafco B."/>
            <person name="Schwarz E.M."/>
        </authorList>
    </citation>
    <scope>NUCLEOTIDE SEQUENCE [LARGE SCALE GENOMIC DNA]</scope>
    <source>
        <strain evidence="1 2">Aroian</strain>
        <tissue evidence="1">Whole animal</tissue>
    </source>
</reference>
<protein>
    <submittedName>
        <fullName evidence="1">Uncharacterized protein</fullName>
    </submittedName>
</protein>
<dbReference type="EMBL" id="JAVFWL010000002">
    <property type="protein sequence ID" value="KAK6733602.1"/>
    <property type="molecule type" value="Genomic_DNA"/>
</dbReference>
<name>A0ABR1C7D8_NECAM</name>
<dbReference type="Proteomes" id="UP001303046">
    <property type="component" value="Unassembled WGS sequence"/>
</dbReference>
<gene>
    <name evidence="1" type="primary">Necator_chrII.g5179</name>
    <name evidence="1" type="ORF">RB195_017387</name>
</gene>
<comment type="caution">
    <text evidence="1">The sequence shown here is derived from an EMBL/GenBank/DDBJ whole genome shotgun (WGS) entry which is preliminary data.</text>
</comment>
<sequence>MECRLYSQVLKLAASSRNDESVQPRVVVEEQDGSTSWSFFSDFGSELAELLRVYFDVDSLVVVLQILTWHSLRVPEPAEVYLLLTFDWGVVSATAEILGTPANALPVVITEDLLFHDDILQKLRMARVEQY</sequence>
<evidence type="ECO:0000313" key="1">
    <source>
        <dbReference type="EMBL" id="KAK6733602.1"/>
    </source>
</evidence>
<accession>A0ABR1C7D8</accession>
<keyword evidence="2" id="KW-1185">Reference proteome</keyword>
<evidence type="ECO:0000313" key="2">
    <source>
        <dbReference type="Proteomes" id="UP001303046"/>
    </source>
</evidence>
<proteinExistence type="predicted"/>